<comment type="similarity">
    <text evidence="1">Belongs to the peptidase M8 family.</text>
</comment>
<evidence type="ECO:0000256" key="5">
    <source>
        <dbReference type="ARBA" id="ARBA00022833"/>
    </source>
</evidence>
<evidence type="ECO:0000313" key="13">
    <source>
        <dbReference type="EMBL" id="GBG68238.1"/>
    </source>
</evidence>
<feature type="region of interest" description="Disordered" evidence="10">
    <location>
        <begin position="665"/>
        <end position="733"/>
    </location>
</feature>
<keyword evidence="5 9" id="KW-0862">Zinc</keyword>
<keyword evidence="4" id="KW-0378">Hydrolase</keyword>
<dbReference type="Gene3D" id="3.90.132.10">
    <property type="entry name" value="Leishmanolysin , domain 2"/>
    <property type="match status" value="1"/>
</dbReference>
<evidence type="ECO:0000256" key="4">
    <source>
        <dbReference type="ARBA" id="ARBA00022801"/>
    </source>
</evidence>
<dbReference type="Gramene" id="GBG68238">
    <property type="protein sequence ID" value="GBG68238"/>
    <property type="gene ID" value="CBR_g2789"/>
</dbReference>
<evidence type="ECO:0000256" key="11">
    <source>
        <dbReference type="SAM" id="Phobius"/>
    </source>
</evidence>
<protein>
    <recommendedName>
        <fullName evidence="15">EGF-like domain-containing protein</fullName>
    </recommendedName>
</protein>
<feature type="binding site" evidence="9">
    <location>
        <position position="350"/>
    </location>
    <ligand>
        <name>Zn(2+)</name>
        <dbReference type="ChEBI" id="CHEBI:29105"/>
        <note>catalytic</note>
    </ligand>
</feature>
<dbReference type="FunFam" id="2.10.25.10:FF:000001">
    <property type="entry name" value="Tenascin C"/>
    <property type="match status" value="1"/>
</dbReference>
<dbReference type="Gene3D" id="2.10.25.10">
    <property type="entry name" value="Laminin"/>
    <property type="match status" value="1"/>
</dbReference>
<dbReference type="Gene3D" id="3.10.170.20">
    <property type="match status" value="1"/>
</dbReference>
<evidence type="ECO:0000256" key="6">
    <source>
        <dbReference type="ARBA" id="ARBA00023049"/>
    </source>
</evidence>
<feature type="signal peptide" evidence="12">
    <location>
        <begin position="1"/>
        <end position="26"/>
    </location>
</feature>
<dbReference type="OrthoDB" id="527990at2759"/>
<keyword evidence="12" id="KW-0732">Signal</keyword>
<dbReference type="EMBL" id="BFEA01000097">
    <property type="protein sequence ID" value="GBG68238.1"/>
    <property type="molecule type" value="Genomic_DNA"/>
</dbReference>
<feature type="binding site" evidence="9">
    <location>
        <position position="272"/>
    </location>
    <ligand>
        <name>Zn(2+)</name>
        <dbReference type="ChEBI" id="CHEBI:29105"/>
        <note>catalytic</note>
    </ligand>
</feature>
<keyword evidence="11" id="KW-0812">Transmembrane</keyword>
<evidence type="ECO:0000313" key="14">
    <source>
        <dbReference type="Proteomes" id="UP000265515"/>
    </source>
</evidence>
<dbReference type="InterPro" id="IPR001577">
    <property type="entry name" value="Peptidase_M8"/>
</dbReference>
<feature type="transmembrane region" description="Helical" evidence="11">
    <location>
        <begin position="889"/>
        <end position="909"/>
    </location>
</feature>
<evidence type="ECO:0008006" key="15">
    <source>
        <dbReference type="Google" id="ProtNLM"/>
    </source>
</evidence>
<dbReference type="GO" id="GO:0004222">
    <property type="term" value="F:metalloendopeptidase activity"/>
    <property type="evidence" value="ECO:0007669"/>
    <property type="project" value="InterPro"/>
</dbReference>
<dbReference type="Proteomes" id="UP000265515">
    <property type="component" value="Unassembled WGS sequence"/>
</dbReference>
<dbReference type="GO" id="GO:0005737">
    <property type="term" value="C:cytoplasm"/>
    <property type="evidence" value="ECO:0007669"/>
    <property type="project" value="TreeGrafter"/>
</dbReference>
<dbReference type="SUPFAM" id="SSF55486">
    <property type="entry name" value="Metalloproteases ('zincins'), catalytic domain"/>
    <property type="match status" value="1"/>
</dbReference>
<dbReference type="PANTHER" id="PTHR10942">
    <property type="entry name" value="LEISHMANOLYSIN-LIKE PEPTIDASE"/>
    <property type="match status" value="1"/>
</dbReference>
<evidence type="ECO:0000256" key="1">
    <source>
        <dbReference type="ARBA" id="ARBA00005860"/>
    </source>
</evidence>
<dbReference type="Pfam" id="PF23106">
    <property type="entry name" value="EGF_Teneurin"/>
    <property type="match status" value="1"/>
</dbReference>
<keyword evidence="2" id="KW-0645">Protease</keyword>
<evidence type="ECO:0000256" key="8">
    <source>
        <dbReference type="PIRSR" id="PIRSR601577-1"/>
    </source>
</evidence>
<keyword evidence="11" id="KW-1133">Transmembrane helix</keyword>
<keyword evidence="14" id="KW-1185">Reference proteome</keyword>
<dbReference type="PANTHER" id="PTHR10942:SF0">
    <property type="entry name" value="LEISHMANOLYSIN-LIKE PEPTIDASE"/>
    <property type="match status" value="1"/>
</dbReference>
<dbReference type="AlphaFoldDB" id="A0A388KDU8"/>
<dbReference type="GO" id="GO:0006508">
    <property type="term" value="P:proteolysis"/>
    <property type="evidence" value="ECO:0007669"/>
    <property type="project" value="UniProtKB-KW"/>
</dbReference>
<keyword evidence="6 9" id="KW-0482">Metalloprotease</keyword>
<feature type="binding site" evidence="9">
    <location>
        <position position="276"/>
    </location>
    <ligand>
        <name>Zn(2+)</name>
        <dbReference type="ChEBI" id="CHEBI:29105"/>
        <note>catalytic</note>
    </ligand>
</feature>
<feature type="chain" id="PRO_5017481204" description="EGF-like domain-containing protein" evidence="12">
    <location>
        <begin position="27"/>
        <end position="955"/>
    </location>
</feature>
<evidence type="ECO:0000256" key="9">
    <source>
        <dbReference type="PIRSR" id="PIRSR601577-2"/>
    </source>
</evidence>
<keyword evidence="7" id="KW-0325">Glycoprotein</keyword>
<comment type="cofactor">
    <cofactor evidence="9">
        <name>Zn(2+)</name>
        <dbReference type="ChEBI" id="CHEBI:29105"/>
    </cofactor>
    <text evidence="9">Binds 1 zinc ion per subunit.</text>
</comment>
<dbReference type="GO" id="GO:0007155">
    <property type="term" value="P:cell adhesion"/>
    <property type="evidence" value="ECO:0007669"/>
    <property type="project" value="InterPro"/>
</dbReference>
<dbReference type="Pfam" id="PF01457">
    <property type="entry name" value="Peptidase_M8"/>
    <property type="match status" value="1"/>
</dbReference>
<feature type="active site" evidence="8">
    <location>
        <position position="273"/>
    </location>
</feature>
<name>A0A388KDU8_CHABU</name>
<evidence type="ECO:0000256" key="10">
    <source>
        <dbReference type="SAM" id="MobiDB-lite"/>
    </source>
</evidence>
<proteinExistence type="inferred from homology"/>
<feature type="compositionally biased region" description="Low complexity" evidence="10">
    <location>
        <begin position="690"/>
        <end position="733"/>
    </location>
</feature>
<reference evidence="13 14" key="1">
    <citation type="journal article" date="2018" name="Cell">
        <title>The Chara Genome: Secondary Complexity and Implications for Plant Terrestrialization.</title>
        <authorList>
            <person name="Nishiyama T."/>
            <person name="Sakayama H."/>
            <person name="Vries J.D."/>
            <person name="Buschmann H."/>
            <person name="Saint-Marcoux D."/>
            <person name="Ullrich K.K."/>
            <person name="Haas F.B."/>
            <person name="Vanderstraeten L."/>
            <person name="Becker D."/>
            <person name="Lang D."/>
            <person name="Vosolsobe S."/>
            <person name="Rombauts S."/>
            <person name="Wilhelmsson P.K.I."/>
            <person name="Janitza P."/>
            <person name="Kern R."/>
            <person name="Heyl A."/>
            <person name="Rumpler F."/>
            <person name="Villalobos L.I.A.C."/>
            <person name="Clay J.M."/>
            <person name="Skokan R."/>
            <person name="Toyoda A."/>
            <person name="Suzuki Y."/>
            <person name="Kagoshima H."/>
            <person name="Schijlen E."/>
            <person name="Tajeshwar N."/>
            <person name="Catarino B."/>
            <person name="Hetherington A.J."/>
            <person name="Saltykova A."/>
            <person name="Bonnot C."/>
            <person name="Breuninger H."/>
            <person name="Symeonidi A."/>
            <person name="Radhakrishnan G.V."/>
            <person name="Van Nieuwerburgh F."/>
            <person name="Deforce D."/>
            <person name="Chang C."/>
            <person name="Karol K.G."/>
            <person name="Hedrich R."/>
            <person name="Ulvskov P."/>
            <person name="Glockner G."/>
            <person name="Delwiche C.F."/>
            <person name="Petrasek J."/>
            <person name="Van de Peer Y."/>
            <person name="Friml J."/>
            <person name="Beilby M."/>
            <person name="Dolan L."/>
            <person name="Kohara Y."/>
            <person name="Sugano S."/>
            <person name="Fujiyama A."/>
            <person name="Delaux P.-M."/>
            <person name="Quint M."/>
            <person name="TheiBen G."/>
            <person name="Hagemann M."/>
            <person name="Harholt J."/>
            <person name="Dunand C."/>
            <person name="Zachgo S."/>
            <person name="Langdale J."/>
            <person name="Maumus F."/>
            <person name="Straeten D.V.D."/>
            <person name="Gould S.B."/>
            <person name="Rensing S.A."/>
        </authorList>
    </citation>
    <scope>NUCLEOTIDE SEQUENCE [LARGE SCALE GENOMIC DNA]</scope>
    <source>
        <strain evidence="13 14">S276</strain>
    </source>
</reference>
<organism evidence="13 14">
    <name type="scientific">Chara braunii</name>
    <name type="common">Braun's stonewort</name>
    <dbReference type="NCBI Taxonomy" id="69332"/>
    <lineage>
        <taxon>Eukaryota</taxon>
        <taxon>Viridiplantae</taxon>
        <taxon>Streptophyta</taxon>
        <taxon>Charophyceae</taxon>
        <taxon>Charales</taxon>
        <taxon>Characeae</taxon>
        <taxon>Chara</taxon>
    </lineage>
</organism>
<evidence type="ECO:0000256" key="12">
    <source>
        <dbReference type="SAM" id="SignalP"/>
    </source>
</evidence>
<evidence type="ECO:0000256" key="2">
    <source>
        <dbReference type="ARBA" id="ARBA00022670"/>
    </source>
</evidence>
<gene>
    <name evidence="13" type="ORF">CBR_g2789</name>
</gene>
<dbReference type="FunFam" id="3.90.132.10:FF:000001">
    <property type="entry name" value="leishmanolysin-like peptidase isoform X2"/>
    <property type="match status" value="1"/>
</dbReference>
<dbReference type="OMA" id="SIHEITH"/>
<dbReference type="STRING" id="69332.A0A388KDU8"/>
<dbReference type="GO" id="GO:0046872">
    <property type="term" value="F:metal ion binding"/>
    <property type="evidence" value="ECO:0007669"/>
    <property type="project" value="UniProtKB-KW"/>
</dbReference>
<dbReference type="GO" id="GO:0016020">
    <property type="term" value="C:membrane"/>
    <property type="evidence" value="ECO:0007669"/>
    <property type="project" value="InterPro"/>
</dbReference>
<keyword evidence="11" id="KW-0472">Membrane</keyword>
<evidence type="ECO:0000256" key="3">
    <source>
        <dbReference type="ARBA" id="ARBA00022723"/>
    </source>
</evidence>
<comment type="caution">
    <text evidence="13">The sequence shown here is derived from an EMBL/GenBank/DDBJ whole genome shotgun (WGS) entry which is preliminary data.</text>
</comment>
<keyword evidence="3 9" id="KW-0479">Metal-binding</keyword>
<evidence type="ECO:0000256" key="7">
    <source>
        <dbReference type="ARBA" id="ARBA00023180"/>
    </source>
</evidence>
<sequence length="955" mass="102607">MKRSTTSWRMLVVTAVMALIMCGSNCDGDSEQDFETEDGFGGVQGPPVKHECVHDVLSSKFLAGAAHREASIRAGLARSLEWHRRQSRKIAATEPPAYMRIRPVYQLDELDSETQGYVQNLLIPSAIGYFERLLQVKDARSGPLRLHANNCRMFSAGNRSAVERTCHEWGLPRCELATVNASLLDAYRTCVSRRGGMACHTTPAGPGSPDTDYLLFVTAKRTEACSMTTLGHAVHCEQDLLTRRPIAGNVNLCPDAVSATGNWHQQLAVSIHEITHTLGFSSLLYGDFLDEAGAPRTEFLKTVMRPSGVNATMIVSPHVRAYAQAHFNCPSLAGGEVENNGLTGVTALSHWEAAVFQGENMVSIYQLVGIMSNMTLALLQDTGWYEVNFGMAGHLLSGNNLGCEFALGSCSPPNVSSVFEGYFCANMHRRTATYINPMGQEVVKSLKGECTYDYLAAGSCVSCSTDTGICLTDKCIPIRGYADKKCQDITAAQNKEGQGDDHGQYFGEAYGPQSRCFLQGSAYWVRNGTPAGEVGSMNAPLGAGCYKANCTLDVNGQFVLDVMIGSDWVRCSDGQEISLALLGYEQGIFGPCPVAADFCRYAMCPNDCSGQGVCYMGDCTCYSGFAGEDCSQIACSPFSQPCPEGSNCDRTTGLCSAAADAQPTLSSRRRMSLERRSLAKTSDPPPPHPANTSSTANATSVVNTANTTSKANTTSTTSGTNTSNGEGGNSTDSGFITPYSGGVAAELPKYGVLVLATIRFGGSNVTKLQDTDVRKEFETEFIQEMSAAARGVGYGEALEVVIDGLREGSILVGSVTAFSTAQDFHHPILFARLVSSNPQSIFANSTYFIRLPMGNVTSLNIEVKSAPPNTKLTPPSKHAWRTKFLNEPALLGAIVGVLIVIACLLCLLCSRSSLLRRREITTQQVMMTAYPPPVNAGPYKEMNVFGTPLRESSRG</sequence>
<accession>A0A388KDU8</accession>